<dbReference type="InterPro" id="IPR009078">
    <property type="entry name" value="Ferritin-like_SF"/>
</dbReference>
<keyword evidence="6" id="KW-1185">Reference proteome</keyword>
<dbReference type="PRINTS" id="PR01346">
    <property type="entry name" value="HELNAPAPROT"/>
</dbReference>
<evidence type="ECO:0000256" key="2">
    <source>
        <dbReference type="RuleBase" id="RU003875"/>
    </source>
</evidence>
<feature type="coiled-coil region" evidence="3">
    <location>
        <begin position="63"/>
        <end position="90"/>
    </location>
</feature>
<dbReference type="Pfam" id="PF00210">
    <property type="entry name" value="Ferritin"/>
    <property type="match status" value="1"/>
</dbReference>
<dbReference type="Gene3D" id="1.20.1260.10">
    <property type="match status" value="1"/>
</dbReference>
<dbReference type="PANTHER" id="PTHR42932">
    <property type="entry name" value="GENERAL STRESS PROTEIN 20U"/>
    <property type="match status" value="1"/>
</dbReference>
<dbReference type="PANTHER" id="PTHR42932:SF1">
    <property type="entry name" value="GENERAL STRESS PROTEIN 20U"/>
    <property type="match status" value="1"/>
</dbReference>
<dbReference type="Proteomes" id="UP001501333">
    <property type="component" value="Unassembled WGS sequence"/>
</dbReference>
<dbReference type="SUPFAM" id="SSF47240">
    <property type="entry name" value="Ferritin-like"/>
    <property type="match status" value="1"/>
</dbReference>
<evidence type="ECO:0000256" key="1">
    <source>
        <dbReference type="ARBA" id="ARBA00009497"/>
    </source>
</evidence>
<gene>
    <name evidence="5" type="ORF">GCM10022250_10490</name>
</gene>
<keyword evidence="3" id="KW-0175">Coiled coil</keyword>
<dbReference type="InterPro" id="IPR012347">
    <property type="entry name" value="Ferritin-like"/>
</dbReference>
<proteinExistence type="inferred from homology"/>
<comment type="similarity">
    <text evidence="1 2">Belongs to the Dps family.</text>
</comment>
<organism evidence="5 6">
    <name type="scientific">Flavobacterium chungbukense</name>
    <dbReference type="NCBI Taxonomy" id="877464"/>
    <lineage>
        <taxon>Bacteria</taxon>
        <taxon>Pseudomonadati</taxon>
        <taxon>Bacteroidota</taxon>
        <taxon>Flavobacteriia</taxon>
        <taxon>Flavobacteriales</taxon>
        <taxon>Flavobacteriaceae</taxon>
        <taxon>Flavobacterium</taxon>
    </lineage>
</organism>
<dbReference type="InterPro" id="IPR002177">
    <property type="entry name" value="DPS_DNA-bd"/>
</dbReference>
<protein>
    <submittedName>
        <fullName evidence="5">Dps family protein</fullName>
    </submittedName>
</protein>
<sequence length="171" mass="19969">MRSVIFEKTHKKTLMSPNIGITPANLKKSASILGTILSNEMTLYVKTRKFHWNISGNSFMELHKLFEEQYRILEAQIDEVAERINQLGEKTIGTMKEFIDNSTLKESPKEYASQKHMLSELLENHEQLVTEFRSYIPIFEEETKDIGSADFVTGLLQEHEKMAWILRRYQV</sequence>
<name>A0ABP7XTI3_9FLAO</name>
<dbReference type="InterPro" id="IPR008331">
    <property type="entry name" value="Ferritin_DPS_dom"/>
</dbReference>
<dbReference type="PIRSF" id="PIRSF005900">
    <property type="entry name" value="Dps"/>
    <property type="match status" value="1"/>
</dbReference>
<evidence type="ECO:0000313" key="6">
    <source>
        <dbReference type="Proteomes" id="UP001501333"/>
    </source>
</evidence>
<reference evidence="6" key="1">
    <citation type="journal article" date="2019" name="Int. J. Syst. Evol. Microbiol.">
        <title>The Global Catalogue of Microorganisms (GCM) 10K type strain sequencing project: providing services to taxonomists for standard genome sequencing and annotation.</title>
        <authorList>
            <consortium name="The Broad Institute Genomics Platform"/>
            <consortium name="The Broad Institute Genome Sequencing Center for Infectious Disease"/>
            <person name="Wu L."/>
            <person name="Ma J."/>
        </authorList>
    </citation>
    <scope>NUCLEOTIDE SEQUENCE [LARGE SCALE GENOMIC DNA]</scope>
    <source>
        <strain evidence="6">JCM 17386</strain>
    </source>
</reference>
<dbReference type="CDD" id="cd01043">
    <property type="entry name" value="DPS"/>
    <property type="match status" value="1"/>
</dbReference>
<dbReference type="InterPro" id="IPR023188">
    <property type="entry name" value="DPS_DNA-bd_CS"/>
</dbReference>
<evidence type="ECO:0000259" key="4">
    <source>
        <dbReference type="Pfam" id="PF00210"/>
    </source>
</evidence>
<feature type="domain" description="Ferritin/DPS" evidence="4">
    <location>
        <begin position="33"/>
        <end position="168"/>
    </location>
</feature>
<evidence type="ECO:0000313" key="5">
    <source>
        <dbReference type="EMBL" id="GAA4125059.1"/>
    </source>
</evidence>
<accession>A0ABP7XTI3</accession>
<comment type="caution">
    <text evidence="5">The sequence shown here is derived from an EMBL/GenBank/DDBJ whole genome shotgun (WGS) entry which is preliminary data.</text>
</comment>
<dbReference type="PROSITE" id="PS00818">
    <property type="entry name" value="DPS_1"/>
    <property type="match status" value="1"/>
</dbReference>
<dbReference type="EMBL" id="BAABAO010000003">
    <property type="protein sequence ID" value="GAA4125059.1"/>
    <property type="molecule type" value="Genomic_DNA"/>
</dbReference>
<evidence type="ECO:0000256" key="3">
    <source>
        <dbReference type="SAM" id="Coils"/>
    </source>
</evidence>